<dbReference type="PANTHER" id="PTHR46688:SF1">
    <property type="entry name" value="ADP-RIBOSYLATION FACTOR-LIKE PROTEIN 16"/>
    <property type="match status" value="1"/>
</dbReference>
<evidence type="ECO:0000256" key="2">
    <source>
        <dbReference type="ARBA" id="ARBA00023134"/>
    </source>
</evidence>
<gene>
    <name evidence="6" type="primary">LOC109483904</name>
</gene>
<dbReference type="GO" id="GO:0003924">
    <property type="term" value="F:GTPase activity"/>
    <property type="evidence" value="ECO:0007669"/>
    <property type="project" value="InterPro"/>
</dbReference>
<dbReference type="GO" id="GO:0046872">
    <property type="term" value="F:metal ion binding"/>
    <property type="evidence" value="ECO:0007669"/>
    <property type="project" value="UniProtKB-KW"/>
</dbReference>
<feature type="binding site" evidence="3">
    <location>
        <begin position="117"/>
        <end position="120"/>
    </location>
    <ligand>
        <name>GTP</name>
        <dbReference type="ChEBI" id="CHEBI:37565"/>
    </ligand>
</feature>
<evidence type="ECO:0000313" key="5">
    <source>
        <dbReference type="Proteomes" id="UP000515135"/>
    </source>
</evidence>
<dbReference type="Proteomes" id="UP000515135">
    <property type="component" value="Unplaced"/>
</dbReference>
<sequence length="172" mass="18872">MCLLVGPQGVGKTLLLKRLQFLSGKDKLGDMEEAPATIPTVGTNLVNVQVGKKTDLTVRELGGSMGPIWHSYYKDCKLLLFMVDVSNAAQLSASTIQLLTTLTDDRLQDVAVLILLNKVDLPSSMTLTELKSLMRLEDIVCHAKQKVTVLEISAREGQGLLETIAWLKDHNK</sequence>
<keyword evidence="2 3" id="KW-0342">GTP-binding</keyword>
<dbReference type="AlphaFoldDB" id="A0A6P5A028"/>
<dbReference type="PANTHER" id="PTHR46688">
    <property type="entry name" value="ADP-RIBOSYLATION FACTOR-LIKE PROTEIN 16"/>
    <property type="match status" value="1"/>
</dbReference>
<feature type="binding site" evidence="3">
    <location>
        <position position="63"/>
    </location>
    <ligand>
        <name>GTP</name>
        <dbReference type="ChEBI" id="CHEBI:37565"/>
    </ligand>
</feature>
<dbReference type="RefSeq" id="XP_019642603.1">
    <property type="nucleotide sequence ID" value="XM_019787044.1"/>
</dbReference>
<name>A0A6P5A028_BRABE</name>
<keyword evidence="4" id="KW-0479">Metal-binding</keyword>
<dbReference type="GeneID" id="109483904"/>
<keyword evidence="1 3" id="KW-0547">Nucleotide-binding</keyword>
<dbReference type="Gene3D" id="3.40.50.300">
    <property type="entry name" value="P-loop containing nucleotide triphosphate hydrolases"/>
    <property type="match status" value="1"/>
</dbReference>
<dbReference type="InterPro" id="IPR027417">
    <property type="entry name" value="P-loop_NTPase"/>
</dbReference>
<dbReference type="PROSITE" id="PS51417">
    <property type="entry name" value="ARF"/>
    <property type="match status" value="1"/>
</dbReference>
<evidence type="ECO:0000256" key="4">
    <source>
        <dbReference type="PIRSR" id="PIRSR606689-2"/>
    </source>
</evidence>
<organism evidence="5 6">
    <name type="scientific">Branchiostoma belcheri</name>
    <name type="common">Amphioxus</name>
    <dbReference type="NCBI Taxonomy" id="7741"/>
    <lineage>
        <taxon>Eukaryota</taxon>
        <taxon>Metazoa</taxon>
        <taxon>Chordata</taxon>
        <taxon>Cephalochordata</taxon>
        <taxon>Leptocardii</taxon>
        <taxon>Amphioxiformes</taxon>
        <taxon>Branchiostomatidae</taxon>
        <taxon>Branchiostoma</taxon>
    </lineage>
</organism>
<dbReference type="SMART" id="SM00177">
    <property type="entry name" value="ARF"/>
    <property type="match status" value="1"/>
</dbReference>
<keyword evidence="5" id="KW-1185">Reference proteome</keyword>
<protein>
    <submittedName>
        <fullName evidence="6">ADP-ribosylation factor-like protein 16</fullName>
    </submittedName>
</protein>
<dbReference type="KEGG" id="bbel:109483904"/>
<dbReference type="SUPFAM" id="SSF52540">
    <property type="entry name" value="P-loop containing nucleoside triphosphate hydrolases"/>
    <property type="match status" value="1"/>
</dbReference>
<evidence type="ECO:0000313" key="6">
    <source>
        <dbReference type="RefSeq" id="XP_019642603.1"/>
    </source>
</evidence>
<feature type="binding site" evidence="3">
    <location>
        <begin position="6"/>
        <end position="13"/>
    </location>
    <ligand>
        <name>GTP</name>
        <dbReference type="ChEBI" id="CHEBI:37565"/>
    </ligand>
</feature>
<feature type="binding site" evidence="4">
    <location>
        <position position="13"/>
    </location>
    <ligand>
        <name>Mg(2+)</name>
        <dbReference type="ChEBI" id="CHEBI:18420"/>
    </ligand>
</feature>
<evidence type="ECO:0000256" key="3">
    <source>
        <dbReference type="PIRSR" id="PIRSR606689-1"/>
    </source>
</evidence>
<proteinExistence type="predicted"/>
<dbReference type="GO" id="GO:0005525">
    <property type="term" value="F:GTP binding"/>
    <property type="evidence" value="ECO:0007669"/>
    <property type="project" value="UniProtKB-KW"/>
</dbReference>
<dbReference type="OrthoDB" id="365445at2759"/>
<evidence type="ECO:0000256" key="1">
    <source>
        <dbReference type="ARBA" id="ARBA00022741"/>
    </source>
</evidence>
<keyword evidence="4" id="KW-0460">Magnesium</keyword>
<reference evidence="6" key="1">
    <citation type="submission" date="2025-08" db="UniProtKB">
        <authorList>
            <consortium name="RefSeq"/>
        </authorList>
    </citation>
    <scope>IDENTIFICATION</scope>
    <source>
        <tissue evidence="6">Gonad</tissue>
    </source>
</reference>
<dbReference type="InterPro" id="IPR006689">
    <property type="entry name" value="Small_GTPase_ARF/SAR"/>
</dbReference>
<accession>A0A6P5A028</accession>
<dbReference type="Pfam" id="PF00025">
    <property type="entry name" value="Arf"/>
    <property type="match status" value="1"/>
</dbReference>
<feature type="binding site" evidence="4">
    <location>
        <position position="40"/>
    </location>
    <ligand>
        <name>Mg(2+)</name>
        <dbReference type="ChEBI" id="CHEBI:18420"/>
    </ligand>
</feature>